<organism evidence="2 3">
    <name type="scientific">Sagittula stellata (strain ATCC 700073 / DSM 11524 / E-37)</name>
    <dbReference type="NCBI Taxonomy" id="388399"/>
    <lineage>
        <taxon>Bacteria</taxon>
        <taxon>Pseudomonadati</taxon>
        <taxon>Pseudomonadota</taxon>
        <taxon>Alphaproteobacteria</taxon>
        <taxon>Rhodobacterales</taxon>
        <taxon>Roseobacteraceae</taxon>
        <taxon>Sagittula</taxon>
    </lineage>
</organism>
<proteinExistence type="predicted"/>
<comment type="caution">
    <text evidence="2">The sequence shown here is derived from an EMBL/GenBank/DDBJ whole genome shotgun (WGS) entry which is preliminary data.</text>
</comment>
<protein>
    <submittedName>
        <fullName evidence="2">Uncharacterized protein</fullName>
    </submittedName>
</protein>
<feature type="signal peptide" evidence="1">
    <location>
        <begin position="1"/>
        <end position="19"/>
    </location>
</feature>
<name>A3K2P9_SAGS3</name>
<keyword evidence="3" id="KW-1185">Reference proteome</keyword>
<evidence type="ECO:0000256" key="1">
    <source>
        <dbReference type="SAM" id="SignalP"/>
    </source>
</evidence>
<dbReference type="eggNOG" id="ENOG502ZSEM">
    <property type="taxonomic scope" value="Bacteria"/>
</dbReference>
<evidence type="ECO:0000313" key="3">
    <source>
        <dbReference type="Proteomes" id="UP000005713"/>
    </source>
</evidence>
<dbReference type="Proteomes" id="UP000005713">
    <property type="component" value="Unassembled WGS sequence"/>
</dbReference>
<reference evidence="2 3" key="1">
    <citation type="submission" date="2006-06" db="EMBL/GenBank/DDBJ databases">
        <authorList>
            <person name="Moran M.A."/>
            <person name="Ferriera S."/>
            <person name="Johnson J."/>
            <person name="Kravitz S."/>
            <person name="Beeson K."/>
            <person name="Sutton G."/>
            <person name="Rogers Y.-H."/>
            <person name="Friedman R."/>
            <person name="Frazier M."/>
            <person name="Venter J.C."/>
        </authorList>
    </citation>
    <scope>NUCLEOTIDE SEQUENCE [LARGE SCALE GENOMIC DNA]</scope>
    <source>
        <strain evidence="2 3">E-37</strain>
    </source>
</reference>
<accession>A3K2P9</accession>
<feature type="chain" id="PRO_5002654824" evidence="1">
    <location>
        <begin position="20"/>
        <end position="180"/>
    </location>
</feature>
<dbReference type="OrthoDB" id="7873843at2"/>
<gene>
    <name evidence="2" type="ORF">SSE37_16638</name>
</gene>
<dbReference type="RefSeq" id="WP_005858366.1">
    <property type="nucleotide sequence ID" value="NZ_AAYA01000005.1"/>
</dbReference>
<keyword evidence="1" id="KW-0732">Signal</keyword>
<dbReference type="AlphaFoldDB" id="A3K2P9"/>
<dbReference type="EMBL" id="AAYA01000005">
    <property type="protein sequence ID" value="EBA08458.1"/>
    <property type="molecule type" value="Genomic_DNA"/>
</dbReference>
<sequence length="180" mass="19545">MRALTIALALFFMANPAHADIGWKVDRFGPGSVMVMKDRSGATTHVSRGTDGNLHVFDVYDGRGASAEFVGRYKTTARGDVVETVAFDGAVTRFVPNRCNRTEGTCRFTVIHPDGFAEPRTRVTRATRGGLRYQEFGLDGLIAEGVLTLDGNGAAKGGWTADAPNEERKLRTKRVLVALK</sequence>
<evidence type="ECO:0000313" key="2">
    <source>
        <dbReference type="EMBL" id="EBA08458.1"/>
    </source>
</evidence>